<proteinExistence type="predicted"/>
<protein>
    <submittedName>
        <fullName evidence="1">PDZ domain-containing protein</fullName>
    </submittedName>
</protein>
<organism evidence="1 2">
    <name type="scientific">Citrus sinensis</name>
    <name type="common">Sweet orange</name>
    <name type="synonym">Citrus aurantium var. sinensis</name>
    <dbReference type="NCBI Taxonomy" id="2711"/>
    <lineage>
        <taxon>Eukaryota</taxon>
        <taxon>Viridiplantae</taxon>
        <taxon>Streptophyta</taxon>
        <taxon>Embryophyta</taxon>
        <taxon>Tracheophyta</taxon>
        <taxon>Spermatophyta</taxon>
        <taxon>Magnoliopsida</taxon>
        <taxon>eudicotyledons</taxon>
        <taxon>Gunneridae</taxon>
        <taxon>Pentapetalae</taxon>
        <taxon>rosids</taxon>
        <taxon>malvids</taxon>
        <taxon>Sapindales</taxon>
        <taxon>Rutaceae</taxon>
        <taxon>Aurantioideae</taxon>
        <taxon>Citrus</taxon>
    </lineage>
</organism>
<gene>
    <name evidence="1" type="ORF">KPL71_002751</name>
</gene>
<evidence type="ECO:0000313" key="2">
    <source>
        <dbReference type="Proteomes" id="UP000829398"/>
    </source>
</evidence>
<dbReference type="EMBL" id="CM039170">
    <property type="protein sequence ID" value="KAH9806389.1"/>
    <property type="molecule type" value="Genomic_DNA"/>
</dbReference>
<accession>A0ACB8P8V9</accession>
<comment type="caution">
    <text evidence="1">The sequence shown here is derived from an EMBL/GenBank/DDBJ whole genome shotgun (WGS) entry which is preliminary data.</text>
</comment>
<reference evidence="2" key="1">
    <citation type="journal article" date="2023" name="Hortic. Res.">
        <title>A chromosome-level phased genome enabling allele-level studies in sweet orange: a case study on citrus Huanglongbing tolerance.</title>
        <authorList>
            <person name="Wu B."/>
            <person name="Yu Q."/>
            <person name="Deng Z."/>
            <person name="Duan Y."/>
            <person name="Luo F."/>
            <person name="Gmitter F. Jr."/>
        </authorList>
    </citation>
    <scope>NUCLEOTIDE SEQUENCE [LARGE SCALE GENOMIC DNA]</scope>
    <source>
        <strain evidence="2">cv. Valencia</strain>
    </source>
</reference>
<sequence length="204" mass="21891">MSLMEKRSALEADMNAIIDRLSQSNGPGLSGNLVDSEGFPRTDIDIHLVRSERRRLAGDDGGSNNQNPSILGTVQSASFNNAVPRNSPAAMDVDVIIRRPFAVIDEITDASPAAEDGLQLGDQVLKFGTVEAGDNLLERLAAEGRKNQGNAVPVVSFPNVAGRHASMSSLEDMIVVASSLLNRIKTVTRATKLDLHAYSVLWQL</sequence>
<name>A0ACB8P8V9_CITSI</name>
<evidence type="ECO:0000313" key="1">
    <source>
        <dbReference type="EMBL" id="KAH9806389.1"/>
    </source>
</evidence>
<keyword evidence="2" id="KW-1185">Reference proteome</keyword>
<dbReference type="Proteomes" id="UP000829398">
    <property type="component" value="Chromosome 1"/>
</dbReference>